<comment type="similarity">
    <text evidence="2 9">Belongs to the peptidase M14 family.</text>
</comment>
<feature type="signal peptide" evidence="11">
    <location>
        <begin position="1"/>
        <end position="22"/>
    </location>
</feature>
<evidence type="ECO:0000256" key="1">
    <source>
        <dbReference type="ARBA" id="ARBA00001947"/>
    </source>
</evidence>
<keyword evidence="10" id="KW-0472">Membrane</keyword>
<dbReference type="GO" id="GO:0006518">
    <property type="term" value="P:peptide metabolic process"/>
    <property type="evidence" value="ECO:0007669"/>
    <property type="project" value="TreeGrafter"/>
</dbReference>
<evidence type="ECO:0000256" key="9">
    <source>
        <dbReference type="PROSITE-ProRule" id="PRU01379"/>
    </source>
</evidence>
<evidence type="ECO:0000259" key="12">
    <source>
        <dbReference type="PROSITE" id="PS52035"/>
    </source>
</evidence>
<protein>
    <submittedName>
        <fullName evidence="13">Carboxypeptidase D</fullName>
    </submittedName>
</protein>
<dbReference type="Gene3D" id="2.60.40.1120">
    <property type="entry name" value="Carboxypeptidase-like, regulatory domain"/>
    <property type="match status" value="4"/>
</dbReference>
<comment type="caution">
    <text evidence="9">Lacks conserved residue(s) required for the propagation of feature annotation.</text>
</comment>
<keyword evidence="3 13" id="KW-0121">Carboxypeptidase</keyword>
<organism evidence="13">
    <name type="scientific">Tityus serrulatus</name>
    <name type="common">Brazilian yellow scorpion</name>
    <dbReference type="NCBI Taxonomy" id="6887"/>
    <lineage>
        <taxon>Eukaryota</taxon>
        <taxon>Metazoa</taxon>
        <taxon>Ecdysozoa</taxon>
        <taxon>Arthropoda</taxon>
        <taxon>Chelicerata</taxon>
        <taxon>Arachnida</taxon>
        <taxon>Scorpiones</taxon>
        <taxon>Buthida</taxon>
        <taxon>Buthoidea</taxon>
        <taxon>Buthidae</taxon>
        <taxon>Tityus</taxon>
    </lineage>
</organism>
<dbReference type="GO" id="GO:0004181">
    <property type="term" value="F:metallocarboxypeptidase activity"/>
    <property type="evidence" value="ECO:0007669"/>
    <property type="project" value="InterPro"/>
</dbReference>
<dbReference type="InterPro" id="IPR008969">
    <property type="entry name" value="CarboxyPept-like_regulatory"/>
</dbReference>
<evidence type="ECO:0000256" key="11">
    <source>
        <dbReference type="SAM" id="SignalP"/>
    </source>
</evidence>
<dbReference type="SUPFAM" id="SSF53187">
    <property type="entry name" value="Zn-dependent exopeptidases"/>
    <property type="match status" value="4"/>
</dbReference>
<keyword evidence="8" id="KW-0325">Glycoprotein</keyword>
<sequence>MYKMARCVCGIVVILLSRMAFGDDSNIADNSKYSSYLNYTELSEFLNKLNWQYPNITDVYSVGKSVQGKDLLVFKIARNVKYRDLGKPMFKYVANMHGNEALGRQLLVFLARNLVQNYGRDERVTRLIDSTDIHLMPSMNPDGFEISVEGECYGAGINSGRENAHGVDLNRNFPDQFNSSVPMSEGREPETLAIMTWIMENPFVLSANLHGGSVVASYPYDSSRFHSVSGVKSLSPDNDVFGHLAQVYSLKHSYMQKGNVCMDDSFEGGIVNGAEWYDVSGGMQDFNYVYSNCFEITLELSCCKFPPAKNLFSEWKNNRDALLSYMEQIHMGIKGLVTDSETGKGIERAFIIVEGIEHNVTTTKRGEFWRLLLPGSYIITVQAYSYYSQKKRVTVSEGIVLQLNFSMETNLINNSNKLNSTANENNAHFANFNNTNSEFTTAINQNNTAMIDEDFINAPKFQYHNYSELIVFLNDISKNYPHITRLYSIGFSVEGRELFVLEITDNPGMHEPGEPEFKYVANMHGNEAVGREMLILLAKLLTEGYQRIPRITSLVDNTRIHILPTLNPDGYEKAKEGDFDGTAGRENSNGVDLNRNFPDQFHVTINNKIQEPETLAAMMWIKSYPFVLSANLHGGSLVANYPYDDNPTNTDKVYSKSPDDKVFIELASVFSNNHLTMHLGKSCDQYDGLLGEKFENGITNGAAWYSVPGGMQDWNYLNSNCFELTIEMGCYKYPFSSALPEFWRQNKPALLAFMEQIHTSIHGFVFDEHGNPVSNATIQVEGINHDVITAQDGDYWRLLAPGSYILIAKHLGFSSEGKNVTVTKNEGSQVNFTIESNISSWSKTNDFGIKENIEDKYLDNDDLHSIMRTIAMDNEDIVRSVINNGSNNIIIHCLVFSSQEHKFSIPKIALIGGLHGDQPVGREMLVRLIRHLVRGYRMGDKRIKNLLETVSIHIFPSIDDRGFTVSVPGECRSTSDPALDISNKFSKEYNQMFTSVEILKGYLDTYQYNALLSIESNGLSIWYPNVEEADKSVMYSLGNSYSSFNNLMLSNNKCQFSTKSNITNGSLTQFVYNKYKTLAMTIQISCCNYPPPSDLPFLWMENLNSLLSYIEKTHQGVRGQIYDQSGSIIKNFQVNFHEKDVHINVDSERGMFAVMLPVGTYTIYVTAPGYEIKTISVEVANKQQVKLSIVLDPLEAKLEYHNISELVNVMHHLTSLNPSITNIYSIGQTKEKRDIWVIEIGTTPQKHLPGQPEIMYSAGLHGNEIITTELLLQFATFILTHYGKDTTITNLVKSTRIHIAPLLNPDGAAVAIKNNCYSNIGMLNSNGVDLDTTFFDSREVVAQTETEAIKQWIKNVPFRLSISLFSGNLVVAYPFRKNKEMQLTTIERAIFHQLASAYANAHVRMHFGNTSCINSETFPNGITSAANLHSHDGSFLDYMYEKAHIYGLEVYVDCCRSSSSSNLYKLWSEHKPALIEMLNQVQGGIRGFINSKIGISISGASVSIEGISNSSIYSTKYGDYWYPLREGEYTVTVNSKGYFPVTKVVKVYSGKATRVDFILEENSQIAGIPRHIFVITIGTLVLLLMIGTLCIYSLVISKRVRSYKFHRLDGSSSLFDEEGEENLDPTSRKFLLRGSEYRDDSSSEDELYNTYRWQNKKKKSKS</sequence>
<dbReference type="InterPro" id="IPR050753">
    <property type="entry name" value="Peptidase_M14_domain"/>
</dbReference>
<keyword evidence="10" id="KW-1133">Transmembrane helix</keyword>
<comment type="cofactor">
    <cofactor evidence="1">
        <name>Zn(2+)</name>
        <dbReference type="ChEBI" id="CHEBI:29105"/>
    </cofactor>
</comment>
<dbReference type="InterPro" id="IPR057247">
    <property type="entry name" value="CARBOXYPEPT_ZN_2"/>
</dbReference>
<dbReference type="Pfam" id="PF00246">
    <property type="entry name" value="Peptidase_M14"/>
    <property type="match status" value="4"/>
</dbReference>
<evidence type="ECO:0000256" key="3">
    <source>
        <dbReference type="ARBA" id="ARBA00022645"/>
    </source>
</evidence>
<feature type="chain" id="PRO_5012277875" evidence="11">
    <location>
        <begin position="23"/>
        <end position="1662"/>
    </location>
</feature>
<reference evidence="13" key="1">
    <citation type="submission" date="2015-04" db="EMBL/GenBank/DDBJ databases">
        <title>Proteases from Tityus serrulatus venom gland: venom proteases and peptide maturation.</title>
        <authorList>
            <person name="Carmo A.O."/>
            <person name="Martins A.P.V."/>
            <person name="Oliveira-Mendes B.B.R."/>
            <person name="Horta C.C.R."/>
            <person name="Dantas A.E."/>
            <person name="Kalapothakis E."/>
        </authorList>
    </citation>
    <scope>NUCLEOTIDE SEQUENCE</scope>
</reference>
<feature type="active site" description="Proton donor/acceptor" evidence="9">
    <location>
        <position position="299"/>
    </location>
</feature>
<feature type="domain" description="Peptidase M14" evidence="12">
    <location>
        <begin position="856"/>
        <end position="1113"/>
    </location>
</feature>
<feature type="domain" description="Peptidase M14" evidence="12">
    <location>
        <begin position="462"/>
        <end position="757"/>
    </location>
</feature>
<evidence type="ECO:0000256" key="10">
    <source>
        <dbReference type="SAM" id="Phobius"/>
    </source>
</evidence>
<dbReference type="CDD" id="cd03858">
    <property type="entry name" value="M14_CP_N-E_like"/>
    <property type="match status" value="1"/>
</dbReference>
<evidence type="ECO:0000256" key="6">
    <source>
        <dbReference type="ARBA" id="ARBA00022801"/>
    </source>
</evidence>
<evidence type="ECO:0000256" key="4">
    <source>
        <dbReference type="ARBA" id="ARBA00022670"/>
    </source>
</evidence>
<evidence type="ECO:0000256" key="8">
    <source>
        <dbReference type="ARBA" id="ARBA00023180"/>
    </source>
</evidence>
<dbReference type="InterPro" id="IPR000834">
    <property type="entry name" value="Peptidase_M14"/>
</dbReference>
<dbReference type="FunFam" id="3.40.630.10:FF:000020">
    <property type="entry name" value="Carboxypeptidase D"/>
    <property type="match status" value="2"/>
</dbReference>
<dbReference type="PROSITE" id="PS00132">
    <property type="entry name" value="CARBOXYPEPT_ZN_1"/>
    <property type="match status" value="3"/>
</dbReference>
<proteinExistence type="evidence at transcript level"/>
<feature type="active site" description="Proton donor/acceptor" evidence="9">
    <location>
        <position position="727"/>
    </location>
</feature>
<dbReference type="InterPro" id="IPR057246">
    <property type="entry name" value="CARBOXYPEPT_ZN_1"/>
</dbReference>
<name>A0A1S5QN70_TITSE</name>
<dbReference type="CDD" id="cd11308">
    <property type="entry name" value="Peptidase_M14NE-CP-C_like"/>
    <property type="match status" value="3"/>
</dbReference>
<dbReference type="PROSITE" id="PS00133">
    <property type="entry name" value="CARBOXYPEPT_ZN_2"/>
    <property type="match status" value="2"/>
</dbReference>
<feature type="domain" description="Peptidase M14" evidence="12">
    <location>
        <begin position="1199"/>
        <end position="1481"/>
    </location>
</feature>
<feature type="transmembrane region" description="Helical" evidence="10">
    <location>
        <begin position="1572"/>
        <end position="1595"/>
    </location>
</feature>
<dbReference type="Pfam" id="PF13620">
    <property type="entry name" value="CarboxypepD_reg"/>
    <property type="match status" value="4"/>
</dbReference>
<evidence type="ECO:0000256" key="5">
    <source>
        <dbReference type="ARBA" id="ARBA00022723"/>
    </source>
</evidence>
<evidence type="ECO:0000313" key="13">
    <source>
        <dbReference type="EMBL" id="AMO02545.1"/>
    </source>
</evidence>
<dbReference type="Gene3D" id="3.40.630.10">
    <property type="entry name" value="Zn peptidases"/>
    <property type="match status" value="4"/>
</dbReference>
<accession>A0A1S5QN70</accession>
<dbReference type="EMBL" id="KR068528">
    <property type="protein sequence ID" value="AMO02545.1"/>
    <property type="molecule type" value="mRNA"/>
</dbReference>
<dbReference type="SMART" id="SM00631">
    <property type="entry name" value="Zn_pept"/>
    <property type="match status" value="3"/>
</dbReference>
<keyword evidence="10" id="KW-0812">Transmembrane</keyword>
<dbReference type="PRINTS" id="PR00765">
    <property type="entry name" value="CRBOXYPTASEA"/>
</dbReference>
<dbReference type="GO" id="GO:0016485">
    <property type="term" value="P:protein processing"/>
    <property type="evidence" value="ECO:0007669"/>
    <property type="project" value="TreeGrafter"/>
</dbReference>
<dbReference type="SUPFAM" id="SSF49464">
    <property type="entry name" value="Carboxypeptidase regulatory domain-like"/>
    <property type="match status" value="4"/>
</dbReference>
<evidence type="ECO:0000256" key="7">
    <source>
        <dbReference type="ARBA" id="ARBA00022833"/>
    </source>
</evidence>
<dbReference type="PROSITE" id="PS52035">
    <property type="entry name" value="PEPTIDASE_M14"/>
    <property type="match status" value="4"/>
</dbReference>
<dbReference type="CDD" id="cd03868">
    <property type="entry name" value="M14_CPD_I"/>
    <property type="match status" value="1"/>
</dbReference>
<dbReference type="FunFam" id="3.40.630.10:FF:000026">
    <property type="entry name" value="Carboxypeptidase D"/>
    <property type="match status" value="1"/>
</dbReference>
<keyword evidence="4" id="KW-0645">Protease</keyword>
<dbReference type="GO" id="GO:0005615">
    <property type="term" value="C:extracellular space"/>
    <property type="evidence" value="ECO:0007669"/>
    <property type="project" value="TreeGrafter"/>
</dbReference>
<evidence type="ECO:0000256" key="2">
    <source>
        <dbReference type="ARBA" id="ARBA00005988"/>
    </source>
</evidence>
<dbReference type="PANTHER" id="PTHR11532">
    <property type="entry name" value="PROTEASE M14 CARBOXYPEPTIDASE"/>
    <property type="match status" value="1"/>
</dbReference>
<dbReference type="FunFam" id="2.60.40.1120:FF:000004">
    <property type="entry name" value="Carboxypeptidase E"/>
    <property type="match status" value="1"/>
</dbReference>
<keyword evidence="7" id="KW-0862">Zinc</keyword>
<feature type="domain" description="Peptidase M14" evidence="12">
    <location>
        <begin position="35"/>
        <end position="329"/>
    </location>
</feature>
<keyword evidence="11" id="KW-0732">Signal</keyword>
<dbReference type="GO" id="GO:0008270">
    <property type="term" value="F:zinc ion binding"/>
    <property type="evidence" value="ECO:0007669"/>
    <property type="project" value="InterPro"/>
</dbReference>
<keyword evidence="6" id="KW-0378">Hydrolase</keyword>
<dbReference type="PANTHER" id="PTHR11532:SF62">
    <property type="entry name" value="CARBOXYPEPTIDASE D"/>
    <property type="match status" value="1"/>
</dbReference>
<keyword evidence="5" id="KW-0479">Metal-binding</keyword>